<dbReference type="EMBL" id="AHAM01000072">
    <property type="protein sequence ID" value="EHK57345.1"/>
    <property type="molecule type" value="Genomic_DNA"/>
</dbReference>
<sequence>PAAAEAAAPAARVLDILALPTASPAHGAFLINSNRPRRECRQ</sequence>
<protein>
    <submittedName>
        <fullName evidence="1">Uncharacterized protein</fullName>
    </submittedName>
</protein>
<keyword evidence="2" id="KW-1185">Reference proteome</keyword>
<feature type="non-terminal residue" evidence="1">
    <location>
        <position position="1"/>
    </location>
</feature>
<evidence type="ECO:0000313" key="2">
    <source>
        <dbReference type="Proteomes" id="UP000003250"/>
    </source>
</evidence>
<gene>
    <name evidence="1" type="ORF">MAXJ12_10408</name>
</gene>
<dbReference type="AlphaFoldDB" id="H0HPK2"/>
<proteinExistence type="predicted"/>
<accession>H0HPK2</accession>
<reference evidence="1 2" key="1">
    <citation type="journal article" date="2012" name="J. Bacteriol.">
        <title>Draft Genome Sequence of Mesorhizobium alhagi CCNWXJ12-2T, a Novel Salt-Resistant Species Isolated from the Desert of Northwestern China.</title>
        <authorList>
            <person name="Zhou M."/>
            <person name="Chen W."/>
            <person name="Chen H."/>
            <person name="Wei G."/>
        </authorList>
    </citation>
    <scope>NUCLEOTIDE SEQUENCE [LARGE SCALE GENOMIC DNA]</scope>
    <source>
        <strain evidence="1 2">CCNWXJ12-2</strain>
    </source>
</reference>
<organism evidence="1 2">
    <name type="scientific">Mesorhizobium alhagi CCNWXJ12-2</name>
    <dbReference type="NCBI Taxonomy" id="1107882"/>
    <lineage>
        <taxon>Bacteria</taxon>
        <taxon>Pseudomonadati</taxon>
        <taxon>Pseudomonadota</taxon>
        <taxon>Alphaproteobacteria</taxon>
        <taxon>Hyphomicrobiales</taxon>
        <taxon>Phyllobacteriaceae</taxon>
        <taxon>Allomesorhizobium</taxon>
    </lineage>
</organism>
<evidence type="ECO:0000313" key="1">
    <source>
        <dbReference type="EMBL" id="EHK57345.1"/>
    </source>
</evidence>
<name>H0HPK2_9HYPH</name>
<dbReference type="Proteomes" id="UP000003250">
    <property type="component" value="Unassembled WGS sequence"/>
</dbReference>